<keyword evidence="8" id="KW-1185">Reference proteome</keyword>
<feature type="domain" description="C2" evidence="5">
    <location>
        <begin position="1"/>
        <end position="117"/>
    </location>
</feature>
<feature type="repeat" description="WD" evidence="3">
    <location>
        <begin position="1133"/>
        <end position="1167"/>
    </location>
</feature>
<reference evidence="7 8" key="1">
    <citation type="journal article" date="2017" name="Mol. Ecol.">
        <title>Comparative and population genomic landscape of Phellinus noxius: A hypervariable fungus causing root rot in trees.</title>
        <authorList>
            <person name="Chung C.L."/>
            <person name="Lee T.J."/>
            <person name="Akiba M."/>
            <person name="Lee H.H."/>
            <person name="Kuo T.H."/>
            <person name="Liu D."/>
            <person name="Ke H.M."/>
            <person name="Yokoi T."/>
            <person name="Roa M.B."/>
            <person name="Lu M.J."/>
            <person name="Chang Y.Y."/>
            <person name="Ann P.J."/>
            <person name="Tsai J.N."/>
            <person name="Chen C.Y."/>
            <person name="Tzean S.S."/>
            <person name="Ota Y."/>
            <person name="Hattori T."/>
            <person name="Sahashi N."/>
            <person name="Liou R.F."/>
            <person name="Kikuchi T."/>
            <person name="Tsai I.J."/>
        </authorList>
    </citation>
    <scope>NUCLEOTIDE SEQUENCE [LARGE SCALE GENOMIC DNA]</scope>
    <source>
        <strain evidence="7 8">FFPRI411160</strain>
    </source>
</reference>
<dbReference type="InterPro" id="IPR000008">
    <property type="entry name" value="C2_dom"/>
</dbReference>
<feature type="repeat" description="WD" evidence="3">
    <location>
        <begin position="1430"/>
        <end position="1463"/>
    </location>
</feature>
<dbReference type="InterPro" id="IPR019775">
    <property type="entry name" value="WD40_repeat_CS"/>
</dbReference>
<feature type="repeat" description="WD" evidence="3">
    <location>
        <begin position="1219"/>
        <end position="1260"/>
    </location>
</feature>
<accession>A0A286UEI8</accession>
<dbReference type="InterPro" id="IPR035892">
    <property type="entry name" value="C2_domain_sf"/>
</dbReference>
<dbReference type="EMBL" id="NBII01000006">
    <property type="protein sequence ID" value="PAV17905.1"/>
    <property type="molecule type" value="Genomic_DNA"/>
</dbReference>
<dbReference type="SMART" id="SM00320">
    <property type="entry name" value="WD40"/>
    <property type="match status" value="14"/>
</dbReference>
<evidence type="ECO:0000256" key="1">
    <source>
        <dbReference type="ARBA" id="ARBA00022574"/>
    </source>
</evidence>
<dbReference type="OrthoDB" id="538223at2759"/>
<feature type="repeat" description="WD" evidence="3">
    <location>
        <begin position="1302"/>
        <end position="1343"/>
    </location>
</feature>
<dbReference type="Proteomes" id="UP000217199">
    <property type="component" value="Unassembled WGS sequence"/>
</dbReference>
<evidence type="ECO:0000256" key="3">
    <source>
        <dbReference type="PROSITE-ProRule" id="PRU00221"/>
    </source>
</evidence>
<dbReference type="CDD" id="cd00030">
    <property type="entry name" value="C2"/>
    <property type="match status" value="1"/>
</dbReference>
<dbReference type="SUPFAM" id="SSF49562">
    <property type="entry name" value="C2 domain (Calcium/lipid-binding domain, CaLB)"/>
    <property type="match status" value="1"/>
</dbReference>
<gene>
    <name evidence="7" type="ORF">PNOK_0639100</name>
</gene>
<dbReference type="PANTHER" id="PTHR44129">
    <property type="entry name" value="WD REPEAT-CONTAINING PROTEIN POP1"/>
    <property type="match status" value="1"/>
</dbReference>
<dbReference type="PROSITE" id="PS50294">
    <property type="entry name" value="WD_REPEATS_REGION"/>
    <property type="match status" value="12"/>
</dbReference>
<feature type="repeat" description="WD" evidence="3">
    <location>
        <begin position="925"/>
        <end position="959"/>
    </location>
</feature>
<feature type="repeat" description="WD" evidence="3">
    <location>
        <begin position="1345"/>
        <end position="1386"/>
    </location>
</feature>
<dbReference type="Gene3D" id="2.60.40.150">
    <property type="entry name" value="C2 domain"/>
    <property type="match status" value="1"/>
</dbReference>
<feature type="repeat" description="WD" evidence="3">
    <location>
        <begin position="1176"/>
        <end position="1217"/>
    </location>
</feature>
<dbReference type="InParanoid" id="A0A286UEI8"/>
<evidence type="ECO:0000259" key="5">
    <source>
        <dbReference type="PROSITE" id="PS50004"/>
    </source>
</evidence>
<keyword evidence="4" id="KW-0175">Coiled coil</keyword>
<dbReference type="Gene3D" id="3.40.50.300">
    <property type="entry name" value="P-loop containing nucleotide triphosphate hydrolases"/>
    <property type="match status" value="1"/>
</dbReference>
<dbReference type="InterPro" id="IPR056884">
    <property type="entry name" value="NPHP3-like_N"/>
</dbReference>
<dbReference type="InterPro" id="IPR007111">
    <property type="entry name" value="NACHT_NTPase"/>
</dbReference>
<protein>
    <submittedName>
        <fullName evidence="7">Nucleotide-binding-oligomerization-domain like receptor</fullName>
    </submittedName>
</protein>
<dbReference type="InterPro" id="IPR001680">
    <property type="entry name" value="WD40_rpt"/>
</dbReference>
<feature type="repeat" description="WD" evidence="3">
    <location>
        <begin position="1099"/>
        <end position="1122"/>
    </location>
</feature>
<dbReference type="PROSITE" id="PS00678">
    <property type="entry name" value="WD_REPEATS_1"/>
    <property type="match status" value="6"/>
</dbReference>
<dbReference type="PRINTS" id="PR00320">
    <property type="entry name" value="GPROTEINBRPT"/>
</dbReference>
<sequence length="1533" mass="171775">MTSSKPMYYTIQVLKCDANNLWKKRWRSKIPQFISNKNHHPSLLVELSIGKISQKTNVINNTSPTWNQSFPLLSSKSSETLSVMIHHETSTSKSVTIGYGEITLNELLDGDGEECVKLALSNLIIDCGKAVDSSEHKIENIDTMIKGAEIVMKSDLPKLFQDTVPTLDVFSKAIERITDAHPYLKLAWGITTVLYDVVQNQMKFDERVKKLVNDVVLAFYIAKDISHIHRQIESLSHLETELINLLIEFCIRIREYSLRSFIGRVLKPGERSEIEDCEETLKKLKENIDSAIGLQNAVTNSRRADDDLLRKLKDVLNPAHSPGYERSHCLENTRISIRKEIHDWIQNTTSPNVFLLLGAAGTGKSTISTTIAEEYRGNGSLGCHLFFLRGKSDPTTVIRTIAYHLAVYNQNIAEHIDDALKAKGELISVIPNTQFDTFLSIPLHQSHDKLNPILIVLDALDECGSHQTRATLIRVLRDKLPSLPTNYRFLITSRPESDIYSLSRSPQLKVARLEDYNGKEDARKYIDTNLIELQQEEMVSFEDEEERERMGSALGEAANGLFIWASTAIQMVKEKKGDCRSTLEELTSTKSLSLDKLYSVAFRNVFNWDDQMKELFCNVFGLILFGKEQMTDEVIDGILGMKKGRTGGMLSCLRALVIYQRGEPIRLYHTSFYDYLTNIETSSEPWYIDEIESKRKIAEQCFVGMDRMLHFNMCHLESSYVANRDVVDLEERVHNYIPSSLYYICRYWSNHLLDTPYSDGMRDALRVFAYNHLLFWLEVMSVTNTLDTRGGSILTHAISWIGDHDRELSKFLTDFHHQITIFSTPISSSTPHIYMSLLPLSKDDSIFSRCYSKYCGTLSTIGYNGRKLRSACLKQIMDHSHYVYSVSFSPDGTQIVSGSFDNTIRVWDAASGRLILGPIECDCRVFSVRFSPDGSFIASGLDDGSIKLWDSRDGELLGVLFERDVGSIMSIQFSRDGDYIVSGSWGGVIQIWDVKSRKLHEELPNSHSEAVRSVSMSNDGRYIASGSSDKTVIIWDILNTPITSTVLRGHTDKVNSVAFAPDGNMVASGSDDGTIRICNTSDGELVHEIPQFSNEKASSVIYSPDGNHILSGAGHGTIRMWNTSDFSESPKLFQGHVNGVFDISFASNGSRFVSGSADRTIRVWDVEGGVTDSEGSRKSTNEVYSISISRDGQFIASGMLDGTVCIYDTHSGNIVLGPLKGHTGVVYSVAFSPNGSLVASGSADKQVRLWNMEGDSDILVGPRENIISVAFSPNGLNVVAGSYDNMIYVWDVKSKKLCFDPVGGHTGYISTIRYSSDGTKIISGSRDCTIRIWDSASGNMIGNCFERHESPVWSVVYSSNDTQVVSGSFDSTILIWNAETRNIYKVIEEHSDAVTSLAFSPDGKTFLSGSFDQTIRIWDVESGESICDPFVGHSAWVRSVEYFPDGNRFASGSSDGTIRIWSIPKEDIEWNMREDGWIIGKNNELMIWIPNELRRTVIIPTCSLTINCPFLTKLDFSRHFEGRSWTNGIPLAV</sequence>
<dbReference type="Pfam" id="PF24883">
    <property type="entry name" value="NPHP3_N"/>
    <property type="match status" value="1"/>
</dbReference>
<feature type="repeat" description="WD" evidence="3">
    <location>
        <begin position="1387"/>
        <end position="1428"/>
    </location>
</feature>
<dbReference type="SUPFAM" id="SSF50978">
    <property type="entry name" value="WD40 repeat-like"/>
    <property type="match status" value="2"/>
</dbReference>
<dbReference type="Pfam" id="PF00400">
    <property type="entry name" value="WD40"/>
    <property type="match status" value="14"/>
</dbReference>
<dbReference type="InterPro" id="IPR027417">
    <property type="entry name" value="P-loop_NTPase"/>
</dbReference>
<keyword evidence="1 3" id="KW-0853">WD repeat</keyword>
<dbReference type="STRING" id="2282107.A0A286UEI8"/>
<dbReference type="PROSITE" id="PS50082">
    <property type="entry name" value="WD_REPEATS_2"/>
    <property type="match status" value="14"/>
</dbReference>
<feature type="repeat" description="WD" evidence="3">
    <location>
        <begin position="1004"/>
        <end position="1045"/>
    </location>
</feature>
<dbReference type="InterPro" id="IPR050349">
    <property type="entry name" value="WD_LIS1/nudF_dynein_reg"/>
</dbReference>
<evidence type="ECO:0000256" key="4">
    <source>
        <dbReference type="SAM" id="Coils"/>
    </source>
</evidence>
<dbReference type="PROSITE" id="PS50004">
    <property type="entry name" value="C2"/>
    <property type="match status" value="1"/>
</dbReference>
<feature type="repeat" description="WD" evidence="3">
    <location>
        <begin position="876"/>
        <end position="917"/>
    </location>
</feature>
<evidence type="ECO:0000313" key="7">
    <source>
        <dbReference type="EMBL" id="PAV17905.1"/>
    </source>
</evidence>
<dbReference type="SUPFAM" id="SSF52540">
    <property type="entry name" value="P-loop containing nucleoside triphosphate hydrolases"/>
    <property type="match status" value="1"/>
</dbReference>
<feature type="coiled-coil region" evidence="4">
    <location>
        <begin position="267"/>
        <end position="294"/>
    </location>
</feature>
<evidence type="ECO:0000259" key="6">
    <source>
        <dbReference type="PROSITE" id="PS50837"/>
    </source>
</evidence>
<dbReference type="CDD" id="cd00200">
    <property type="entry name" value="WD40"/>
    <property type="match status" value="2"/>
</dbReference>
<dbReference type="Pfam" id="PF00168">
    <property type="entry name" value="C2"/>
    <property type="match status" value="1"/>
</dbReference>
<dbReference type="InterPro" id="IPR015943">
    <property type="entry name" value="WD40/YVTN_repeat-like_dom_sf"/>
</dbReference>
<dbReference type="InterPro" id="IPR020472">
    <property type="entry name" value="WD40_PAC1"/>
</dbReference>
<dbReference type="Gene3D" id="2.130.10.10">
    <property type="entry name" value="YVTN repeat-like/Quinoprotein amine dehydrogenase"/>
    <property type="match status" value="6"/>
</dbReference>
<dbReference type="PROSITE" id="PS50837">
    <property type="entry name" value="NACHT"/>
    <property type="match status" value="1"/>
</dbReference>
<proteinExistence type="predicted"/>
<comment type="caution">
    <text evidence="7">The sequence shown here is derived from an EMBL/GenBank/DDBJ whole genome shotgun (WGS) entry which is preliminary data.</text>
</comment>
<feature type="repeat" description="WD" evidence="3">
    <location>
        <begin position="1259"/>
        <end position="1294"/>
    </location>
</feature>
<evidence type="ECO:0000256" key="2">
    <source>
        <dbReference type="ARBA" id="ARBA00022737"/>
    </source>
</evidence>
<feature type="domain" description="NACHT" evidence="6">
    <location>
        <begin position="352"/>
        <end position="497"/>
    </location>
</feature>
<organism evidence="7 8">
    <name type="scientific">Pyrrhoderma noxium</name>
    <dbReference type="NCBI Taxonomy" id="2282107"/>
    <lineage>
        <taxon>Eukaryota</taxon>
        <taxon>Fungi</taxon>
        <taxon>Dikarya</taxon>
        <taxon>Basidiomycota</taxon>
        <taxon>Agaricomycotina</taxon>
        <taxon>Agaricomycetes</taxon>
        <taxon>Hymenochaetales</taxon>
        <taxon>Hymenochaetaceae</taxon>
        <taxon>Pyrrhoderma</taxon>
    </lineage>
</organism>
<dbReference type="InterPro" id="IPR036322">
    <property type="entry name" value="WD40_repeat_dom_sf"/>
</dbReference>
<evidence type="ECO:0000313" key="8">
    <source>
        <dbReference type="Proteomes" id="UP000217199"/>
    </source>
</evidence>
<keyword evidence="2" id="KW-0677">Repeat</keyword>
<feature type="repeat" description="WD" evidence="3">
    <location>
        <begin position="1047"/>
        <end position="1088"/>
    </location>
</feature>
<feature type="repeat" description="WD" evidence="3">
    <location>
        <begin position="961"/>
        <end position="1002"/>
    </location>
</feature>
<keyword evidence="7" id="KW-0675">Receptor</keyword>
<name>A0A286UEI8_9AGAM</name>